<dbReference type="AlphaFoldDB" id="A0A0K2ZD21"/>
<dbReference type="GO" id="GO:0005737">
    <property type="term" value="C:cytoplasm"/>
    <property type="evidence" value="ECO:0007669"/>
    <property type="project" value="TreeGrafter"/>
</dbReference>
<evidence type="ECO:0008006" key="3">
    <source>
        <dbReference type="Google" id="ProtNLM"/>
    </source>
</evidence>
<proteinExistence type="predicted"/>
<name>A0A0K2ZD21_9XANT</name>
<gene>
    <name evidence="1" type="ORF">XTALMG727_0561</name>
</gene>
<dbReference type="SUPFAM" id="SSF56059">
    <property type="entry name" value="Glutathione synthetase ATP-binding domain-like"/>
    <property type="match status" value="1"/>
</dbReference>
<dbReference type="PANTHER" id="PTHR21621">
    <property type="entry name" value="RIBOSOMAL PROTEIN S6 MODIFICATION PROTEIN"/>
    <property type="match status" value="1"/>
</dbReference>
<dbReference type="Gene3D" id="3.30.470.20">
    <property type="entry name" value="ATP-grasp fold, B domain"/>
    <property type="match status" value="1"/>
</dbReference>
<accession>A0A0K2ZD21</accession>
<protein>
    <recommendedName>
        <fullName evidence="3">ATP-grasp domain-containing protein</fullName>
    </recommendedName>
</protein>
<dbReference type="EMBL" id="CXOI01000006">
    <property type="protein sequence ID" value="CTP83233.1"/>
    <property type="molecule type" value="Genomic_DNA"/>
</dbReference>
<dbReference type="Proteomes" id="UP000046187">
    <property type="component" value="Unassembled WGS sequence"/>
</dbReference>
<dbReference type="PANTHER" id="PTHR21621:SF0">
    <property type="entry name" value="BETA-CITRYLGLUTAMATE SYNTHASE B-RELATED"/>
    <property type="match status" value="1"/>
</dbReference>
<dbReference type="GO" id="GO:0018169">
    <property type="term" value="F:ribosomal S6-glutamic acid ligase activity"/>
    <property type="evidence" value="ECO:0007669"/>
    <property type="project" value="TreeGrafter"/>
</dbReference>
<evidence type="ECO:0000313" key="2">
    <source>
        <dbReference type="Proteomes" id="UP000046187"/>
    </source>
</evidence>
<dbReference type="GO" id="GO:0009432">
    <property type="term" value="P:SOS response"/>
    <property type="evidence" value="ECO:0007669"/>
    <property type="project" value="TreeGrafter"/>
</dbReference>
<sequence>MGTASGMNLLIISNTQDVHALAVATALEALGHGCVVWSEPHVAGEHVGSVRFHHGEVQWTVCGRTYVPSDFDVVWLRRIGKMELPDWLHPDDRKFAAVDNAAFFGFLWSPLGASVRWLHSPAVRWNGESKIQQLRQASLVGFQIPDTLISNDPEAIRQFILDRSADGHGTIFKTFGSMTWIEKDGVRENYTSGITADDLTDPDTIRAVPAIYQSRIEKQYEIRSTFFGGQEYSVRIDSQSSAVGRLDWRAIDDLQGVLSPIELPAEIRGKCLEFMRAMALDMGCFDFIVDRSGNCIFVEVNQQGQFLWVEDDVPSMRVLGGFCEFVIGLSSGACPPQAAGSNGIELQAICASHRYAQLAAQLSSAGAVDTRYS</sequence>
<organism evidence="1 2">
    <name type="scientific">Xanthomonas graminis pv. arrhenatheri LMG 727</name>
    <dbReference type="NCBI Taxonomy" id="1195923"/>
    <lineage>
        <taxon>Bacteria</taxon>
        <taxon>Pseudomonadati</taxon>
        <taxon>Pseudomonadota</taxon>
        <taxon>Gammaproteobacteria</taxon>
        <taxon>Lysobacterales</taxon>
        <taxon>Lysobacteraceae</taxon>
        <taxon>Xanthomonas</taxon>
        <taxon>Xanthomonas translucens group</taxon>
        <taxon>Xanthomonas graminis</taxon>
    </lineage>
</organism>
<keyword evidence="2" id="KW-1185">Reference proteome</keyword>
<evidence type="ECO:0000313" key="1">
    <source>
        <dbReference type="EMBL" id="CTP83233.1"/>
    </source>
</evidence>
<reference evidence="2" key="1">
    <citation type="submission" date="2015-07" db="EMBL/GenBank/DDBJ databases">
        <authorList>
            <person name="Wibberg D."/>
        </authorList>
    </citation>
    <scope>NUCLEOTIDE SEQUENCE [LARGE SCALE GENOMIC DNA]</scope>
</reference>